<proteinExistence type="predicted"/>
<evidence type="ECO:0000256" key="1">
    <source>
        <dbReference type="SAM" id="MobiDB-lite"/>
    </source>
</evidence>
<accession>A0A6J6BM67</accession>
<dbReference type="AlphaFoldDB" id="A0A6J6BM67"/>
<feature type="compositionally biased region" description="Basic and acidic residues" evidence="1">
    <location>
        <begin position="40"/>
        <end position="49"/>
    </location>
</feature>
<protein>
    <submittedName>
        <fullName evidence="2">Unannotated protein</fullName>
    </submittedName>
</protein>
<feature type="compositionally biased region" description="Low complexity" evidence="1">
    <location>
        <begin position="26"/>
        <end position="38"/>
    </location>
</feature>
<feature type="compositionally biased region" description="Basic and acidic residues" evidence="1">
    <location>
        <begin position="12"/>
        <end position="23"/>
    </location>
</feature>
<dbReference type="EMBL" id="CAEZSO010000053">
    <property type="protein sequence ID" value="CAB4540181.1"/>
    <property type="molecule type" value="Genomic_DNA"/>
</dbReference>
<organism evidence="2">
    <name type="scientific">freshwater metagenome</name>
    <dbReference type="NCBI Taxonomy" id="449393"/>
    <lineage>
        <taxon>unclassified sequences</taxon>
        <taxon>metagenomes</taxon>
        <taxon>ecological metagenomes</taxon>
    </lineage>
</organism>
<sequence>MITQGQAEEQPEEHAHSQHDGTQDQRGGVRPRPRGLFGPRRHDQASDRDDQPEDQGIGRPRCSSCQT</sequence>
<gene>
    <name evidence="2" type="ORF">UFOPK1446_00365</name>
</gene>
<reference evidence="2" key="1">
    <citation type="submission" date="2020-05" db="EMBL/GenBank/DDBJ databases">
        <authorList>
            <person name="Chiriac C."/>
            <person name="Salcher M."/>
            <person name="Ghai R."/>
            <person name="Kavagutti S V."/>
        </authorList>
    </citation>
    <scope>NUCLEOTIDE SEQUENCE</scope>
</reference>
<name>A0A6J6BM67_9ZZZZ</name>
<evidence type="ECO:0000313" key="2">
    <source>
        <dbReference type="EMBL" id="CAB4540181.1"/>
    </source>
</evidence>
<feature type="region of interest" description="Disordered" evidence="1">
    <location>
        <begin position="1"/>
        <end position="67"/>
    </location>
</feature>